<comment type="caution">
    <text evidence="3">The sequence shown here is derived from an EMBL/GenBank/DDBJ whole genome shotgun (WGS) entry which is preliminary data.</text>
</comment>
<feature type="transmembrane region" description="Helical" evidence="2">
    <location>
        <begin position="60"/>
        <end position="81"/>
    </location>
</feature>
<keyword evidence="2" id="KW-0472">Membrane</keyword>
<dbReference type="EMBL" id="BAABKP010000006">
    <property type="protein sequence ID" value="GAA4800493.1"/>
    <property type="molecule type" value="Genomic_DNA"/>
</dbReference>
<dbReference type="Pfam" id="PF16127">
    <property type="entry name" value="DUF4839"/>
    <property type="match status" value="1"/>
</dbReference>
<evidence type="ECO:0000313" key="4">
    <source>
        <dbReference type="Proteomes" id="UP001500187"/>
    </source>
</evidence>
<reference evidence="4" key="1">
    <citation type="journal article" date="2019" name="Int. J. Syst. Evol. Microbiol.">
        <title>The Global Catalogue of Microorganisms (GCM) 10K type strain sequencing project: providing services to taxonomists for standard genome sequencing and annotation.</title>
        <authorList>
            <consortium name="The Broad Institute Genomics Platform"/>
            <consortium name="The Broad Institute Genome Sequencing Center for Infectious Disease"/>
            <person name="Wu L."/>
            <person name="Ma J."/>
        </authorList>
    </citation>
    <scope>NUCLEOTIDE SEQUENCE [LARGE SCALE GENOMIC DNA]</scope>
    <source>
        <strain evidence="4">JCM 18541</strain>
    </source>
</reference>
<feature type="region of interest" description="Disordered" evidence="1">
    <location>
        <begin position="83"/>
        <end position="139"/>
    </location>
</feature>
<evidence type="ECO:0008006" key="5">
    <source>
        <dbReference type="Google" id="ProtNLM"/>
    </source>
</evidence>
<keyword evidence="4" id="KW-1185">Reference proteome</keyword>
<proteinExistence type="predicted"/>
<dbReference type="RefSeq" id="WP_345447290.1">
    <property type="nucleotide sequence ID" value="NZ_BAABKP010000006.1"/>
</dbReference>
<organism evidence="3 4">
    <name type="scientific">Rothia endophytica</name>
    <dbReference type="NCBI Taxonomy" id="1324766"/>
    <lineage>
        <taxon>Bacteria</taxon>
        <taxon>Bacillati</taxon>
        <taxon>Actinomycetota</taxon>
        <taxon>Actinomycetes</taxon>
        <taxon>Micrococcales</taxon>
        <taxon>Micrococcaceae</taxon>
        <taxon>Rothia</taxon>
    </lineage>
</organism>
<sequence>MKNNATTKYRSQKLTTLKLKKESTIRKMEADGWELTEVVDGKLQTTLHFRKPVKPINMKIAIPAAIATVALLATAGIQSVLEERPDEEESVAAPHSQSSTPSPSNTRAFTAPDSMAPASTIPSERSEASAFPTPSPSSLGIITAENNPEFAEILNEKSECSPLIKDFASTYDGGTVSFDGFIVNILKLEGYRTVVDVLISPGNFSETSQKGPYFKFEEVQPAVSMHFPADDPAESIYVGQNLHFEAEIESFDQNSCLFYLDPIKTTSR</sequence>
<evidence type="ECO:0000313" key="3">
    <source>
        <dbReference type="EMBL" id="GAA4800493.1"/>
    </source>
</evidence>
<evidence type="ECO:0000256" key="2">
    <source>
        <dbReference type="SAM" id="Phobius"/>
    </source>
</evidence>
<accession>A0ABP9BWZ8</accession>
<feature type="compositionally biased region" description="Polar residues" evidence="1">
    <location>
        <begin position="95"/>
        <end position="108"/>
    </location>
</feature>
<name>A0ABP9BWZ8_9MICC</name>
<dbReference type="InterPro" id="IPR032290">
    <property type="entry name" value="DUF4839"/>
</dbReference>
<evidence type="ECO:0000256" key="1">
    <source>
        <dbReference type="SAM" id="MobiDB-lite"/>
    </source>
</evidence>
<gene>
    <name evidence="3" type="ORF">GCM10023352_20710</name>
</gene>
<keyword evidence="2" id="KW-0812">Transmembrane</keyword>
<keyword evidence="2" id="KW-1133">Transmembrane helix</keyword>
<protein>
    <recommendedName>
        <fullName evidence="5">DUF4839 domain-containing protein</fullName>
    </recommendedName>
</protein>
<dbReference type="Proteomes" id="UP001500187">
    <property type="component" value="Unassembled WGS sequence"/>
</dbReference>